<gene>
    <name evidence="1" type="ORF">MJG53_017556</name>
</gene>
<keyword evidence="2" id="KW-1185">Reference proteome</keyword>
<dbReference type="Proteomes" id="UP001057279">
    <property type="component" value="Linkage Group LG22"/>
</dbReference>
<proteinExistence type="predicted"/>
<evidence type="ECO:0000313" key="2">
    <source>
        <dbReference type="Proteomes" id="UP001057279"/>
    </source>
</evidence>
<reference evidence="1" key="1">
    <citation type="submission" date="2022-03" db="EMBL/GenBank/DDBJ databases">
        <title>Genomic analyses of argali, domestic sheep and their hybrids provide insights into chromosomal evolution, heterosis and genetic basis of agronomic traits.</title>
        <authorList>
            <person name="Li M."/>
        </authorList>
    </citation>
    <scope>NUCLEOTIDE SEQUENCE</scope>
    <source>
        <strain evidence="1">F1 hybrid</strain>
    </source>
</reference>
<dbReference type="EMBL" id="CM043047">
    <property type="protein sequence ID" value="KAI4560927.1"/>
    <property type="molecule type" value="Genomic_DNA"/>
</dbReference>
<comment type="caution">
    <text evidence="1">The sequence shown here is derived from an EMBL/GenBank/DDBJ whole genome shotgun (WGS) entry which is preliminary data.</text>
</comment>
<name>A0ACB9U8L1_9CETA</name>
<evidence type="ECO:0000313" key="1">
    <source>
        <dbReference type="EMBL" id="KAI4560927.1"/>
    </source>
</evidence>
<protein>
    <submittedName>
        <fullName evidence="1">Uncharacterized protein</fullName>
    </submittedName>
</protein>
<organism evidence="1 2">
    <name type="scientific">Ovis ammon polii x Ovis aries</name>
    <dbReference type="NCBI Taxonomy" id="2918886"/>
    <lineage>
        <taxon>Eukaryota</taxon>
        <taxon>Metazoa</taxon>
        <taxon>Chordata</taxon>
        <taxon>Craniata</taxon>
        <taxon>Vertebrata</taxon>
        <taxon>Euteleostomi</taxon>
        <taxon>Mammalia</taxon>
        <taxon>Eutheria</taxon>
        <taxon>Laurasiatheria</taxon>
        <taxon>Artiodactyla</taxon>
        <taxon>Ruminantia</taxon>
        <taxon>Pecora</taxon>
        <taxon>Bovidae</taxon>
        <taxon>Caprinae</taxon>
        <taxon>Ovis</taxon>
    </lineage>
</organism>
<sequence length="715" mass="78206">MRGEKQTSEEKNTVTTMTELSPTAGKNSQDIQGDEKLSPRKALSICSTRYGIAFIVHLCNFIIMAQNIIMNITMVAMVNNTSHQPSFNGSTEGLPVDSFGDPNNSPKSLPARAPVYDWNPQIQGIIFSAINYGMILTLAPSGYLAGRVGTKRVVGAALLGSSLLVLFTPLAADFGLVFLIATRILQGISLGLGYGGQFAIWERWSPPHERSRLCGIAVSGLLLGTCIAILLGGIISQTLGWPSVFYIFGNVPSSTFLLILPFVASNYIIAVSLLTLSCGLGLLCQPGVYINALDIAPRHSSFLMGASRAFAQISAVLAPTVSGFLLSQGIANKPFSKKKNNHNTIMQVDNQVSPRKVPYFCSVRYGIAVFLLLCNVIIMSQRVCMSLTMIAMVNSTEPHGLSNTSTKELQDNIKNPVYNWSTEIQGIMLSSIFYGVLISQIPAGYLSGIYSLKKMIGFALLFSSLFTLLLPLAAEFGEILVIICRVIKGMFQVSSSTLIKVPIKAMLKSTPLWVISLCNFAFFWSNTFLSIYTPIYIDYKLHVDVKENGLLSSLPHLFAWIFGVLAGYMADIFQTRNTFSLVTIRKLFTSLGLLLPSLFSLCLLYLSYNFYATIIFLILANSTGSFAMGGLMINVLDIAPRYYGFLRGVTNVIGLTGGLIASTVTGIILSEDAESPWLKIFLLMIANNMISLIFYLIFGKAEVQDWAKERQNTYL</sequence>
<accession>A0ACB9U8L1</accession>